<dbReference type="Gene3D" id="3.40.50.720">
    <property type="entry name" value="NAD(P)-binding Rossmann-like Domain"/>
    <property type="match status" value="1"/>
</dbReference>
<dbReference type="PRINTS" id="PR01713">
    <property type="entry name" value="NUCEPIMERASE"/>
</dbReference>
<dbReference type="Gene3D" id="3.90.25.10">
    <property type="entry name" value="UDP-galactose 4-epimerase, domain 1"/>
    <property type="match status" value="1"/>
</dbReference>
<evidence type="ECO:0000313" key="3">
    <source>
        <dbReference type="EMBL" id="CYU98868.1"/>
    </source>
</evidence>
<dbReference type="EMBL" id="FIHD01000022">
    <property type="protein sequence ID" value="CYU98868.1"/>
    <property type="molecule type" value="Genomic_DNA"/>
</dbReference>
<organism evidence="3 4">
    <name type="scientific">Streptococcus suis</name>
    <dbReference type="NCBI Taxonomy" id="1307"/>
    <lineage>
        <taxon>Bacteria</taxon>
        <taxon>Bacillati</taxon>
        <taxon>Bacillota</taxon>
        <taxon>Bacilli</taxon>
        <taxon>Lactobacillales</taxon>
        <taxon>Streptococcaceae</taxon>
        <taxon>Streptococcus</taxon>
    </lineage>
</organism>
<dbReference type="InterPro" id="IPR001509">
    <property type="entry name" value="Epimerase_deHydtase"/>
</dbReference>
<name>A0A0Z8GHD8_STRSU</name>
<dbReference type="EC" id="4.2.1.46" evidence="3"/>
<reference evidence="3 4" key="1">
    <citation type="submission" date="2016-02" db="EMBL/GenBank/DDBJ databases">
        <authorList>
            <consortium name="Pathogen Informatics"/>
        </authorList>
    </citation>
    <scope>NUCLEOTIDE SEQUENCE [LARGE SCALE GENOMIC DNA]</scope>
    <source>
        <strain evidence="3 4">LSS54</strain>
    </source>
</reference>
<feature type="domain" description="NAD-dependent epimerase/dehydratase" evidence="2">
    <location>
        <begin position="7"/>
        <end position="242"/>
    </location>
</feature>
<dbReference type="Pfam" id="PF01370">
    <property type="entry name" value="Epimerase"/>
    <property type="match status" value="1"/>
</dbReference>
<dbReference type="InterPro" id="IPR036291">
    <property type="entry name" value="NAD(P)-bd_dom_sf"/>
</dbReference>
<evidence type="ECO:0000259" key="2">
    <source>
        <dbReference type="Pfam" id="PF01370"/>
    </source>
</evidence>
<evidence type="ECO:0000313" key="4">
    <source>
        <dbReference type="Proteomes" id="UP000073494"/>
    </source>
</evidence>
<dbReference type="AlphaFoldDB" id="A0A0Z8GHD8"/>
<dbReference type="RefSeq" id="WP_044775050.1">
    <property type="nucleotide sequence ID" value="NZ_CEFG01000132.1"/>
</dbReference>
<proteinExistence type="predicted"/>
<dbReference type="Proteomes" id="UP000073494">
    <property type="component" value="Unassembled WGS sequence"/>
</dbReference>
<keyword evidence="3" id="KW-0456">Lyase</keyword>
<gene>
    <name evidence="3" type="primary">rfbB</name>
    <name evidence="3" type="ORF">ERS132416_01359</name>
</gene>
<dbReference type="PANTHER" id="PTHR43574">
    <property type="entry name" value="EPIMERASE-RELATED"/>
    <property type="match status" value="1"/>
</dbReference>
<protein>
    <submittedName>
        <fullName evidence="3">Nucleotide sugar epimerase</fullName>
        <ecNumber evidence="3">4.2.1.46</ecNumber>
    </submittedName>
</protein>
<sequence length="348" mass="38989">MQKNFYFITGAAGFIGSNLVIELLKGEESVHIIGLDNMNDYYDVSLKKYRIQNIVEAASNSKSQWTFIEGSIADKGLVEEIFQQYQPNIVVNLAAQAGVRYSITNPDAYIEGNVIGFYNILEACRHYPVDHLVYASSSSVYGGNEKVPFSTDDKVDNPVSLYAATKKSNELFAHAYSKLYDIPTTGLRFFTVYGPAGRPDMAYFGFTNKLLKGETIEIFNYGNCKRDFTYVDDIVEGVKRVMFGAPQKRSGSDGLPIPPYAIYNIGNSNPENLLDFVHILSEELVLAGVLPADFDIEAHKKLVPMQAGDVPVTYADTSDLERDFGFSPSTTLREGLRQFAQWYKEYYK</sequence>
<keyword evidence="1" id="KW-0520">NAD</keyword>
<evidence type="ECO:0000256" key="1">
    <source>
        <dbReference type="ARBA" id="ARBA00023027"/>
    </source>
</evidence>
<accession>A0A0Z8GHD8</accession>
<dbReference type="SUPFAM" id="SSF51735">
    <property type="entry name" value="NAD(P)-binding Rossmann-fold domains"/>
    <property type="match status" value="1"/>
</dbReference>
<dbReference type="GO" id="GO:0008460">
    <property type="term" value="F:dTDP-glucose 4,6-dehydratase activity"/>
    <property type="evidence" value="ECO:0007669"/>
    <property type="project" value="UniProtKB-EC"/>
</dbReference>